<dbReference type="Pfam" id="PF06841">
    <property type="entry name" value="Phage_T4_gp19"/>
    <property type="match status" value="1"/>
</dbReference>
<dbReference type="PANTHER" id="PTHR38009">
    <property type="entry name" value="CONSERVED HYPOTHETICAL PHAGE TAIL PROTEIN"/>
    <property type="match status" value="1"/>
</dbReference>
<dbReference type="PANTHER" id="PTHR38009:SF1">
    <property type="entry name" value="CONSERVED HYPOTHETICAL PHAGE TAIL PROTEIN"/>
    <property type="match status" value="1"/>
</dbReference>
<name>A0A486XJ90_9GAMM</name>
<dbReference type="GO" id="GO:0005198">
    <property type="term" value="F:structural molecule activity"/>
    <property type="evidence" value="ECO:0007669"/>
    <property type="project" value="InterPro"/>
</dbReference>
<proteinExistence type="predicted"/>
<dbReference type="EMBL" id="CAAJGR010000049">
    <property type="protein sequence ID" value="VHO01747.1"/>
    <property type="molecule type" value="Genomic_DNA"/>
</dbReference>
<sequence>METQQVAEGGDNHFLHRLPKPPEYNNVLMKRGLADVNSALVKWCRQVLEQGQGITITPMTINVALLDSNGLTLSRWQFPGAYPVRWQIAAINGSEVLIAQLELRFAFMHQS</sequence>
<accession>A0A486XJ90</accession>
<dbReference type="InterPro" id="IPR011747">
    <property type="entry name" value="CHP02241"/>
</dbReference>
<dbReference type="InterPro" id="IPR010667">
    <property type="entry name" value="Phage_T4_Gp19"/>
</dbReference>
<evidence type="ECO:0000313" key="1">
    <source>
        <dbReference type="EMBL" id="VHO01747.1"/>
    </source>
</evidence>
<gene>
    <name evidence="1" type="ORF">BAL341_338</name>
</gene>
<dbReference type="AlphaFoldDB" id="A0A486XJ90"/>
<protein>
    <recommendedName>
        <fullName evidence="2">Phage tail protein</fullName>
    </recommendedName>
</protein>
<evidence type="ECO:0008006" key="2">
    <source>
        <dbReference type="Google" id="ProtNLM"/>
    </source>
</evidence>
<reference evidence="1" key="1">
    <citation type="submission" date="2019-04" db="EMBL/GenBank/DDBJ databases">
        <authorList>
            <person name="Brambilla D."/>
        </authorList>
    </citation>
    <scope>NUCLEOTIDE SEQUENCE</scope>
    <source>
        <strain evidence="1">BAL1</strain>
    </source>
</reference>
<organism evidence="1">
    <name type="scientific">Rheinheimera sp. BAL341</name>
    <dbReference type="NCBI Taxonomy" id="1708203"/>
    <lineage>
        <taxon>Bacteria</taxon>
        <taxon>Pseudomonadati</taxon>
        <taxon>Pseudomonadota</taxon>
        <taxon>Gammaproteobacteria</taxon>
        <taxon>Chromatiales</taxon>
        <taxon>Chromatiaceae</taxon>
        <taxon>Rheinheimera</taxon>
    </lineage>
</organism>